<sequence length="74" mass="8431">LWASELSALPKQIRGLKAAILIYTAWNLWKERNRRIFGRKLAQPAPVASFIKEEMAIQEKACGSPKLLFFNGLM</sequence>
<accession>A0A1E5UM43</accession>
<evidence type="ECO:0000313" key="1">
    <source>
        <dbReference type="EMBL" id="OEL13936.1"/>
    </source>
</evidence>
<protein>
    <submittedName>
        <fullName evidence="1">Uncharacterized protein</fullName>
    </submittedName>
</protein>
<feature type="non-terminal residue" evidence="1">
    <location>
        <position position="1"/>
    </location>
</feature>
<dbReference type="EMBL" id="LWDX02071747">
    <property type="protein sequence ID" value="OEL13936.1"/>
    <property type="molecule type" value="Genomic_DNA"/>
</dbReference>
<name>A0A1E5UM43_9POAL</name>
<reference evidence="1 2" key="1">
    <citation type="submission" date="2016-09" db="EMBL/GenBank/DDBJ databases">
        <title>The draft genome of Dichanthelium oligosanthes: A C3 panicoid grass species.</title>
        <authorList>
            <person name="Studer A.J."/>
            <person name="Schnable J.C."/>
            <person name="Brutnell T.P."/>
        </authorList>
    </citation>
    <scope>NUCLEOTIDE SEQUENCE [LARGE SCALE GENOMIC DNA]</scope>
    <source>
        <strain evidence="2">cv. Kellogg 1175</strain>
        <tissue evidence="1">Leaf</tissue>
    </source>
</reference>
<gene>
    <name evidence="1" type="ORF">BAE44_0025045</name>
</gene>
<keyword evidence="2" id="KW-1185">Reference proteome</keyword>
<dbReference type="AlphaFoldDB" id="A0A1E5UM43"/>
<evidence type="ECO:0000313" key="2">
    <source>
        <dbReference type="Proteomes" id="UP000095767"/>
    </source>
</evidence>
<comment type="caution">
    <text evidence="1">The sequence shown here is derived from an EMBL/GenBank/DDBJ whole genome shotgun (WGS) entry which is preliminary data.</text>
</comment>
<dbReference type="Proteomes" id="UP000095767">
    <property type="component" value="Unassembled WGS sequence"/>
</dbReference>
<organism evidence="1 2">
    <name type="scientific">Dichanthelium oligosanthes</name>
    <dbReference type="NCBI Taxonomy" id="888268"/>
    <lineage>
        <taxon>Eukaryota</taxon>
        <taxon>Viridiplantae</taxon>
        <taxon>Streptophyta</taxon>
        <taxon>Embryophyta</taxon>
        <taxon>Tracheophyta</taxon>
        <taxon>Spermatophyta</taxon>
        <taxon>Magnoliopsida</taxon>
        <taxon>Liliopsida</taxon>
        <taxon>Poales</taxon>
        <taxon>Poaceae</taxon>
        <taxon>PACMAD clade</taxon>
        <taxon>Panicoideae</taxon>
        <taxon>Panicodae</taxon>
        <taxon>Paniceae</taxon>
        <taxon>Dichantheliinae</taxon>
        <taxon>Dichanthelium</taxon>
    </lineage>
</organism>
<proteinExistence type="predicted"/>